<sequence>MSDLLHGDGYASPSSASAAPNGAGRYRASVGGVASGGTSRDSVWKMLVMAFEQVGDGARADKTTLLEALQKSSELNGALGLHGVTRNPLSDVGDSVDTITWDEFVTWSSRRVMSSSRAGAGSPNSSEYAKPTDFSAAGAPSGAASPARIAEEFSRLDFNRDGVITRAEFGAAGGVSVGSIDPLAAVADFNQIDTNADGVLSRSEFIEAAGAISGASDTRASKEFGALDTNGDGVTDLPSRIRRWQEGSQRGRRAAGPEQPADPGRGGAAQARLRRRARPRPHPAPLLFVLRQWRGVLAQARYNMS</sequence>
<feature type="compositionally biased region" description="Basic residues" evidence="2">
    <location>
        <begin position="272"/>
        <end position="281"/>
    </location>
</feature>
<gene>
    <name evidence="4" type="ORF">PCOR1329_LOCUS64326</name>
</gene>
<evidence type="ECO:0000256" key="1">
    <source>
        <dbReference type="ARBA" id="ARBA00022837"/>
    </source>
</evidence>
<feature type="region of interest" description="Disordered" evidence="2">
    <location>
        <begin position="115"/>
        <end position="141"/>
    </location>
</feature>
<feature type="region of interest" description="Disordered" evidence="2">
    <location>
        <begin position="246"/>
        <end position="281"/>
    </location>
</feature>
<feature type="region of interest" description="Disordered" evidence="2">
    <location>
        <begin position="1"/>
        <end position="39"/>
    </location>
</feature>
<dbReference type="CDD" id="cd00051">
    <property type="entry name" value="EFh"/>
    <property type="match status" value="1"/>
</dbReference>
<dbReference type="InterPro" id="IPR002048">
    <property type="entry name" value="EF_hand_dom"/>
</dbReference>
<comment type="caution">
    <text evidence="4">The sequence shown here is derived from an EMBL/GenBank/DDBJ whole genome shotgun (WGS) entry which is preliminary data.</text>
</comment>
<keyword evidence="5" id="KW-1185">Reference proteome</keyword>
<reference evidence="4" key="1">
    <citation type="submission" date="2023-10" db="EMBL/GenBank/DDBJ databases">
        <authorList>
            <person name="Chen Y."/>
            <person name="Shah S."/>
            <person name="Dougan E. K."/>
            <person name="Thang M."/>
            <person name="Chan C."/>
        </authorList>
    </citation>
    <scope>NUCLEOTIDE SEQUENCE [LARGE SCALE GENOMIC DNA]</scope>
</reference>
<accession>A0ABN9W5V7</accession>
<evidence type="ECO:0000313" key="5">
    <source>
        <dbReference type="Proteomes" id="UP001189429"/>
    </source>
</evidence>
<feature type="domain" description="EF-hand" evidence="3">
    <location>
        <begin position="189"/>
        <end position="215"/>
    </location>
</feature>
<dbReference type="Gene3D" id="1.10.238.10">
    <property type="entry name" value="EF-hand"/>
    <property type="match status" value="1"/>
</dbReference>
<proteinExistence type="predicted"/>
<feature type="compositionally biased region" description="Polar residues" evidence="2">
    <location>
        <begin position="115"/>
        <end position="127"/>
    </location>
</feature>
<dbReference type="SUPFAM" id="SSF47473">
    <property type="entry name" value="EF-hand"/>
    <property type="match status" value="1"/>
</dbReference>
<dbReference type="PROSITE" id="PS00018">
    <property type="entry name" value="EF_HAND_1"/>
    <property type="match status" value="2"/>
</dbReference>
<dbReference type="EMBL" id="CAUYUJ010018193">
    <property type="protein sequence ID" value="CAK0881506.1"/>
    <property type="molecule type" value="Genomic_DNA"/>
</dbReference>
<dbReference type="SMART" id="SM00054">
    <property type="entry name" value="EFh"/>
    <property type="match status" value="2"/>
</dbReference>
<dbReference type="InterPro" id="IPR018247">
    <property type="entry name" value="EF_Hand_1_Ca_BS"/>
</dbReference>
<keyword evidence="1" id="KW-0106">Calcium</keyword>
<protein>
    <recommendedName>
        <fullName evidence="3">EF-hand domain-containing protein</fullName>
    </recommendedName>
</protein>
<organism evidence="4 5">
    <name type="scientific">Prorocentrum cordatum</name>
    <dbReference type="NCBI Taxonomy" id="2364126"/>
    <lineage>
        <taxon>Eukaryota</taxon>
        <taxon>Sar</taxon>
        <taxon>Alveolata</taxon>
        <taxon>Dinophyceae</taxon>
        <taxon>Prorocentrales</taxon>
        <taxon>Prorocentraceae</taxon>
        <taxon>Prorocentrum</taxon>
    </lineage>
</organism>
<feature type="compositionally biased region" description="Low complexity" evidence="2">
    <location>
        <begin position="11"/>
        <end position="20"/>
    </location>
</feature>
<evidence type="ECO:0000313" key="4">
    <source>
        <dbReference type="EMBL" id="CAK0881506.1"/>
    </source>
</evidence>
<evidence type="ECO:0000259" key="3">
    <source>
        <dbReference type="PROSITE" id="PS50222"/>
    </source>
</evidence>
<dbReference type="Pfam" id="PF13499">
    <property type="entry name" value="EF-hand_7"/>
    <property type="match status" value="1"/>
</dbReference>
<dbReference type="Proteomes" id="UP001189429">
    <property type="component" value="Unassembled WGS sequence"/>
</dbReference>
<dbReference type="PROSITE" id="PS50222">
    <property type="entry name" value="EF_HAND_2"/>
    <property type="match status" value="2"/>
</dbReference>
<feature type="domain" description="EF-hand" evidence="3">
    <location>
        <begin position="144"/>
        <end position="179"/>
    </location>
</feature>
<dbReference type="InterPro" id="IPR011992">
    <property type="entry name" value="EF-hand-dom_pair"/>
</dbReference>
<name>A0ABN9W5V7_9DINO</name>
<evidence type="ECO:0000256" key="2">
    <source>
        <dbReference type="SAM" id="MobiDB-lite"/>
    </source>
</evidence>